<name>A0AAW2BIE0_9ROSI</name>
<organism evidence="2 3">
    <name type="scientific">Lithocarpus litseifolius</name>
    <dbReference type="NCBI Taxonomy" id="425828"/>
    <lineage>
        <taxon>Eukaryota</taxon>
        <taxon>Viridiplantae</taxon>
        <taxon>Streptophyta</taxon>
        <taxon>Embryophyta</taxon>
        <taxon>Tracheophyta</taxon>
        <taxon>Spermatophyta</taxon>
        <taxon>Magnoliopsida</taxon>
        <taxon>eudicotyledons</taxon>
        <taxon>Gunneridae</taxon>
        <taxon>Pentapetalae</taxon>
        <taxon>rosids</taxon>
        <taxon>fabids</taxon>
        <taxon>Fagales</taxon>
        <taxon>Fagaceae</taxon>
        <taxon>Lithocarpus</taxon>
    </lineage>
</organism>
<dbReference type="SUPFAM" id="SSF53098">
    <property type="entry name" value="Ribonuclease H-like"/>
    <property type="match status" value="1"/>
</dbReference>
<dbReference type="Pfam" id="PF04937">
    <property type="entry name" value="DUF659"/>
    <property type="match status" value="1"/>
</dbReference>
<evidence type="ECO:0000259" key="1">
    <source>
        <dbReference type="Pfam" id="PF04937"/>
    </source>
</evidence>
<dbReference type="InterPro" id="IPR012337">
    <property type="entry name" value="RNaseH-like_sf"/>
</dbReference>
<dbReference type="InterPro" id="IPR007021">
    <property type="entry name" value="DUF659"/>
</dbReference>
<dbReference type="EMBL" id="JAZDWU010000012">
    <property type="protein sequence ID" value="KAK9983865.1"/>
    <property type="molecule type" value="Genomic_DNA"/>
</dbReference>
<gene>
    <name evidence="2" type="ORF">SO802_033390</name>
</gene>
<dbReference type="AlphaFoldDB" id="A0AAW2BIE0"/>
<feature type="domain" description="DUF659" evidence="1">
    <location>
        <begin position="133"/>
        <end position="251"/>
    </location>
</feature>
<comment type="caution">
    <text evidence="2">The sequence shown here is derived from an EMBL/GenBank/DDBJ whole genome shotgun (WGS) entry which is preliminary data.</text>
</comment>
<dbReference type="PANTHER" id="PTHR32166:SF122">
    <property type="entry name" value="OS09G0499600 PROTEIN"/>
    <property type="match status" value="1"/>
</dbReference>
<accession>A0AAW2BIE0</accession>
<protein>
    <recommendedName>
        <fullName evidence="1">DUF659 domain-containing protein</fullName>
    </recommendedName>
</protein>
<sequence>MKNHLAHTHKDVKSCLKVPEDVKNYFAKLLENIKKKKNEQLDDEFDVECLQEDELQKIGGDNAKKGTMDAYLKGKSNSKQVTLPSLVKDRTATCLAICRFFYAHAIPFHLVKSPLFKKMMDSVANYGKGLKLPTYHETRVTFLKKEVENMHFTLDKYKNEWKKTGCTLMLDGWTDNRERSITNFLVNSPKGTVFLKSIDTSDISKNAENLFQLLDSLVQEIGEENVVQVVTNSASAYVLAGEKLMEKRLKVLRLVDGDAKPAMGYIYEAMDRAKEQIRKNFNEVQRRYRPILRIIETRWELQLHRPLHVAAYFLNPKFHYDPNFVANEEVRVGLYEVIEKMCPTALERCRIDLQLEKFDKAEGLFGKEMAILTRTKKQPDQSGRVDIQIIFPLDLKFCYVGSPIEPTIRMIRSLEGTAEKVAELWRYWQWWQAA</sequence>
<reference evidence="2 3" key="1">
    <citation type="submission" date="2024-01" db="EMBL/GenBank/DDBJ databases">
        <title>A telomere-to-telomere, gap-free genome of sweet tea (Lithocarpus litseifolius).</title>
        <authorList>
            <person name="Zhou J."/>
        </authorList>
    </citation>
    <scope>NUCLEOTIDE SEQUENCE [LARGE SCALE GENOMIC DNA]</scope>
    <source>
        <strain evidence="2">Zhou-2022a</strain>
        <tissue evidence="2">Leaf</tissue>
    </source>
</reference>
<keyword evidence="3" id="KW-1185">Reference proteome</keyword>
<proteinExistence type="predicted"/>
<dbReference type="Proteomes" id="UP001459277">
    <property type="component" value="Unassembled WGS sequence"/>
</dbReference>
<evidence type="ECO:0000313" key="3">
    <source>
        <dbReference type="Proteomes" id="UP001459277"/>
    </source>
</evidence>
<dbReference type="PANTHER" id="PTHR32166">
    <property type="entry name" value="OSJNBA0013A04.12 PROTEIN"/>
    <property type="match status" value="1"/>
</dbReference>
<evidence type="ECO:0000313" key="2">
    <source>
        <dbReference type="EMBL" id="KAK9983865.1"/>
    </source>
</evidence>